<dbReference type="GO" id="GO:0046983">
    <property type="term" value="F:protein dimerization activity"/>
    <property type="evidence" value="ECO:0007669"/>
    <property type="project" value="InterPro"/>
</dbReference>
<dbReference type="InterPro" id="IPR025610">
    <property type="entry name" value="MYC/MYB_N"/>
</dbReference>
<proteinExistence type="predicted"/>
<dbReference type="GO" id="GO:0005634">
    <property type="term" value="C:nucleus"/>
    <property type="evidence" value="ECO:0007669"/>
    <property type="project" value="UniProtKB-SubCell"/>
</dbReference>
<evidence type="ECO:0000256" key="1">
    <source>
        <dbReference type="ARBA" id="ARBA00004123"/>
    </source>
</evidence>
<name>A0A6A3CTX0_HIBSY</name>
<dbReference type="AlphaFoldDB" id="A0A6A3CTX0"/>
<keyword evidence="8" id="KW-1185">Reference proteome</keyword>
<organism evidence="7 8">
    <name type="scientific">Hibiscus syriacus</name>
    <name type="common">Rose of Sharon</name>
    <dbReference type="NCBI Taxonomy" id="106335"/>
    <lineage>
        <taxon>Eukaryota</taxon>
        <taxon>Viridiplantae</taxon>
        <taxon>Streptophyta</taxon>
        <taxon>Embryophyta</taxon>
        <taxon>Tracheophyta</taxon>
        <taxon>Spermatophyta</taxon>
        <taxon>Magnoliopsida</taxon>
        <taxon>eudicotyledons</taxon>
        <taxon>Gunneridae</taxon>
        <taxon>Pentapetalae</taxon>
        <taxon>rosids</taxon>
        <taxon>malvids</taxon>
        <taxon>Malvales</taxon>
        <taxon>Malvaceae</taxon>
        <taxon>Malvoideae</taxon>
        <taxon>Hibiscus</taxon>
    </lineage>
</organism>
<feature type="compositionally biased region" description="Basic and acidic residues" evidence="5">
    <location>
        <begin position="529"/>
        <end position="540"/>
    </location>
</feature>
<evidence type="ECO:0000256" key="4">
    <source>
        <dbReference type="ARBA" id="ARBA00023242"/>
    </source>
</evidence>
<dbReference type="PROSITE" id="PS50888">
    <property type="entry name" value="BHLH"/>
    <property type="match status" value="1"/>
</dbReference>
<dbReference type="PANTHER" id="PTHR46196:SF2">
    <property type="entry name" value="TRANSCRIPTION FACTOR BHLH157"/>
    <property type="match status" value="1"/>
</dbReference>
<reference evidence="7" key="1">
    <citation type="submission" date="2019-09" db="EMBL/GenBank/DDBJ databases">
        <title>Draft genome information of white flower Hibiscus syriacus.</title>
        <authorList>
            <person name="Kim Y.-M."/>
        </authorList>
    </citation>
    <scope>NUCLEOTIDE SEQUENCE [LARGE SCALE GENOMIC DNA]</scope>
    <source>
        <strain evidence="7">YM2019G1</strain>
    </source>
</reference>
<dbReference type="SUPFAM" id="SSF47459">
    <property type="entry name" value="HLH, helix-loop-helix DNA-binding domain"/>
    <property type="match status" value="1"/>
</dbReference>
<dbReference type="PANTHER" id="PTHR46196">
    <property type="entry name" value="TRANSCRIPTION FACTOR BHLH155-LIKE ISOFORM X1-RELATED"/>
    <property type="match status" value="1"/>
</dbReference>
<evidence type="ECO:0000256" key="5">
    <source>
        <dbReference type="SAM" id="MobiDB-lite"/>
    </source>
</evidence>
<dbReference type="InterPro" id="IPR043561">
    <property type="entry name" value="LHW-like"/>
</dbReference>
<feature type="region of interest" description="Disordered" evidence="5">
    <location>
        <begin position="514"/>
        <end position="540"/>
    </location>
</feature>
<evidence type="ECO:0000256" key="2">
    <source>
        <dbReference type="ARBA" id="ARBA00023015"/>
    </source>
</evidence>
<evidence type="ECO:0000256" key="3">
    <source>
        <dbReference type="ARBA" id="ARBA00023163"/>
    </source>
</evidence>
<keyword evidence="7" id="KW-0808">Transferase</keyword>
<comment type="subcellular location">
    <subcellularLocation>
        <location evidence="1">Nucleus</location>
    </subcellularLocation>
</comment>
<dbReference type="InterPro" id="IPR011598">
    <property type="entry name" value="bHLH_dom"/>
</dbReference>
<dbReference type="Pfam" id="PF23176">
    <property type="entry name" value="bHLH_LHW"/>
    <property type="match status" value="1"/>
</dbReference>
<dbReference type="InterPro" id="IPR036638">
    <property type="entry name" value="HLH_DNA-bd_sf"/>
</dbReference>
<comment type="caution">
    <text evidence="7">The sequence shown here is derived from an EMBL/GenBank/DDBJ whole genome shotgun (WGS) entry which is preliminary data.</text>
</comment>
<evidence type="ECO:0000313" key="8">
    <source>
        <dbReference type="Proteomes" id="UP000436088"/>
    </source>
</evidence>
<evidence type="ECO:0000313" key="7">
    <source>
        <dbReference type="EMBL" id="KAE8732730.1"/>
    </source>
</evidence>
<dbReference type="EMBL" id="VEPZ02000137">
    <property type="protein sequence ID" value="KAE8732730.1"/>
    <property type="molecule type" value="Genomic_DNA"/>
</dbReference>
<protein>
    <submittedName>
        <fullName evidence="7">Serine/threonine-protein kinase WNK-related, putative isoform 3</fullName>
    </submittedName>
</protein>
<keyword evidence="7" id="KW-0418">Kinase</keyword>
<accession>A0A6A3CTX0</accession>
<gene>
    <name evidence="7" type="ORF">F3Y22_tig00001750pilonHSYRG00019</name>
</gene>
<keyword evidence="4" id="KW-0539">Nucleus</keyword>
<keyword evidence="2" id="KW-0805">Transcription regulation</keyword>
<dbReference type="Proteomes" id="UP000436088">
    <property type="component" value="Unassembled WGS sequence"/>
</dbReference>
<sequence length="739" mass="81644">MGDAYYEQQMSPLIDNMLLKFHILGEGIIGQAAFTGKHQWIFSEQFPSGNENIFQDESELQYQFSSGIKTIVVVSVGRLGVVQLGSTKKIFERLGFFAETEKLFHDMGSCHGRTPFETETCNLDGLFASLTSGGNFYSEKVTTELDSCSREPTGWSRSSQNLTESSSIAHGVQNKNMNFDKDSRINCLAANTPCTSPWNGEDSILTSYEMPFPSESCVWDPSFALPKKANGLELGGNTEQILQGGSAFTPFYCTGELVDAESHTLDSFRETEPKQHSFDTSTGLLDSVISLQRSTEDFNLADFTTDLLSSFTMDDLSQWFSPSPHQHIHEAGATMTSDPSRSEGVTSMPSIQIGGNGKDLFSGVGIDFRFRKAGESSEDVVMPLLHGDNSTVTSRISSTTSELDVRSMTGKRKGLFSELGLEELLGGVSSSSYVTKSSVEDQFSTIKRSKTGSCSSNFHQGQLEGLSCSGGSMNLVQHSHTWDNSNNTIFNKEVHQKSQVGLWIDDSYSVNAGNTVAATSKRPTRKRAKPGESTRPRPKDRQLIQDRIKELRGIIPHSGKQLSIDHLLERTIKYLIFLQGVTKYVDRIKQADEPKVMGQKNGKLKKHNTMSGDATWAFEVGAQSIPIVVKDLNPPGQILIEMLCEDRGFFLEIAEVIRGFPLNILKGVMELQEDKIWARFIVEVDKHVERQGIIWSLLPLLQKKESSGIVSSATQPSGDMNCHRQPLLLPTVSLAETLQ</sequence>
<keyword evidence="3" id="KW-0804">Transcription</keyword>
<dbReference type="Pfam" id="PF14215">
    <property type="entry name" value="bHLH-MYC_N"/>
    <property type="match status" value="1"/>
</dbReference>
<dbReference type="GO" id="GO:0003700">
    <property type="term" value="F:DNA-binding transcription factor activity"/>
    <property type="evidence" value="ECO:0007669"/>
    <property type="project" value="InterPro"/>
</dbReference>
<evidence type="ECO:0000259" key="6">
    <source>
        <dbReference type="PROSITE" id="PS50888"/>
    </source>
</evidence>
<feature type="domain" description="BHLH" evidence="6">
    <location>
        <begin position="528"/>
        <end position="578"/>
    </location>
</feature>
<dbReference type="GO" id="GO:0016301">
    <property type="term" value="F:kinase activity"/>
    <property type="evidence" value="ECO:0007669"/>
    <property type="project" value="UniProtKB-KW"/>
</dbReference>